<keyword evidence="4" id="KW-1185">Reference proteome</keyword>
<dbReference type="EMBL" id="BJZO01000064">
    <property type="protein sequence ID" value="GEO82173.1"/>
    <property type="molecule type" value="Genomic_DNA"/>
</dbReference>
<comment type="caution">
    <text evidence="3">The sequence shown here is derived from an EMBL/GenBank/DDBJ whole genome shotgun (WGS) entry which is preliminary data.</text>
</comment>
<protein>
    <recommendedName>
        <fullName evidence="2">Methyltransferase FkbM domain-containing protein</fullName>
    </recommendedName>
</protein>
<feature type="domain" description="Methyltransferase FkbM" evidence="2">
    <location>
        <begin position="495"/>
        <end position="648"/>
    </location>
</feature>
<dbReference type="InterPro" id="IPR006342">
    <property type="entry name" value="FkbM_mtfrase"/>
</dbReference>
<organism evidence="3 4">
    <name type="scientific">Pararhodospirillum oryzae</name>
    <dbReference type="NCBI Taxonomy" id="478448"/>
    <lineage>
        <taxon>Bacteria</taxon>
        <taxon>Pseudomonadati</taxon>
        <taxon>Pseudomonadota</taxon>
        <taxon>Alphaproteobacteria</taxon>
        <taxon>Rhodospirillales</taxon>
        <taxon>Rhodospirillaceae</taxon>
        <taxon>Pararhodospirillum</taxon>
    </lineage>
</organism>
<reference evidence="3 4" key="1">
    <citation type="submission" date="2019-07" db="EMBL/GenBank/DDBJ databases">
        <title>Whole genome shotgun sequence of Rhodospirillum oryzae NBRC 107573.</title>
        <authorList>
            <person name="Hosoyama A."/>
            <person name="Uohara A."/>
            <person name="Ohji S."/>
            <person name="Ichikawa N."/>
        </authorList>
    </citation>
    <scope>NUCLEOTIDE SEQUENCE [LARGE SCALE GENOMIC DNA]</scope>
    <source>
        <strain evidence="3 4">NBRC 107573</strain>
    </source>
</reference>
<dbReference type="SUPFAM" id="SSF53335">
    <property type="entry name" value="S-adenosyl-L-methionine-dependent methyltransferases"/>
    <property type="match status" value="1"/>
</dbReference>
<sequence>MAPARGYSPLRRFRDNGPEQVGTMTTPMPEAIVEVYGPAPHVETDWLVLTGIPADRTGTGRFVSHIVRDLTTKGRQDVRILCAPLGHRIPDADLERAVRAPNFLLLHPQFFGRREAIEIMERRAAAGRRSHYYVLDSSFFCATSYNHLQNEVQPCLRCLGGRMEVGQATGCRPMPVEDGFGYEFIQRLHALGRDGHVTFFVQNYNHGRLARMQFGPRADIQEVGLWCGDWDDVFDDFEHGRLSEEQQTVDVVYHGHPSYAKGIMWIIGLATRLPQVSFFLPISREVFQGEIPPNIMMLSLSWESGLAQLMRRAKLVAVPSLWSASIEGALAKSIVSAHAVATVHASTAFSSELPEGLIARLSPDLNQAASQVQKLVAESWRPDPALKSRFISAFAGFHRQVVDRILPPVSAPVMAQPARPIPQDPPLVIGDPSAMLREVGLLRPFFPRRLPGHVLTEGRPLRFADLHSFYFQFQQIFNEKLYAFDPAEPAPYILDCGAHIGLASLFFANQYPGCEIEAFEADPALAVLAAENLKNFGVNQARVYAAAVWSHDQGVVFSGAGDDAGHVSADGQGGRRLPSVRLRDWLERGRRVGLLKMDVEGAEYTLIPDCGEALRAVDRMIIEVHHLEDSQGRVGDILGVLSAQGFEYMLVDLHQATWEKGRKPPFGVLQTDKDLVTVLAWRKNKNNA</sequence>
<dbReference type="PANTHER" id="PTHR34203:SF15">
    <property type="entry name" value="SLL1173 PROTEIN"/>
    <property type="match status" value="1"/>
</dbReference>
<dbReference type="AlphaFoldDB" id="A0A512H9P3"/>
<evidence type="ECO:0000313" key="4">
    <source>
        <dbReference type="Proteomes" id="UP000321567"/>
    </source>
</evidence>
<evidence type="ECO:0000256" key="1">
    <source>
        <dbReference type="SAM" id="MobiDB-lite"/>
    </source>
</evidence>
<dbReference type="Gene3D" id="3.40.50.150">
    <property type="entry name" value="Vaccinia Virus protein VP39"/>
    <property type="match status" value="1"/>
</dbReference>
<proteinExistence type="predicted"/>
<evidence type="ECO:0000259" key="2">
    <source>
        <dbReference type="Pfam" id="PF05050"/>
    </source>
</evidence>
<accession>A0A512H9P3</accession>
<gene>
    <name evidence="3" type="ORF">ROR02_23040</name>
</gene>
<dbReference type="OrthoDB" id="456767at2"/>
<name>A0A512H9P3_9PROT</name>
<dbReference type="InterPro" id="IPR052514">
    <property type="entry name" value="SAM-dependent_MTase"/>
</dbReference>
<dbReference type="NCBIfam" id="TIGR01444">
    <property type="entry name" value="fkbM_fam"/>
    <property type="match status" value="1"/>
</dbReference>
<dbReference type="PANTHER" id="PTHR34203">
    <property type="entry name" value="METHYLTRANSFERASE, FKBM FAMILY PROTEIN"/>
    <property type="match status" value="1"/>
</dbReference>
<dbReference type="InterPro" id="IPR029063">
    <property type="entry name" value="SAM-dependent_MTases_sf"/>
</dbReference>
<feature type="region of interest" description="Disordered" evidence="1">
    <location>
        <begin position="1"/>
        <end position="22"/>
    </location>
</feature>
<dbReference type="Pfam" id="PF05050">
    <property type="entry name" value="Methyltransf_21"/>
    <property type="match status" value="1"/>
</dbReference>
<evidence type="ECO:0000313" key="3">
    <source>
        <dbReference type="EMBL" id="GEO82173.1"/>
    </source>
</evidence>
<dbReference type="Proteomes" id="UP000321567">
    <property type="component" value="Unassembled WGS sequence"/>
</dbReference>